<evidence type="ECO:0000313" key="1">
    <source>
        <dbReference type="EMBL" id="ALO80030.1"/>
    </source>
</evidence>
<evidence type="ECO:0000313" key="2">
    <source>
        <dbReference type="Proteomes" id="UP000229115"/>
    </source>
</evidence>
<name>A0A0S2MVT5_9CAUD</name>
<accession>A0A0S2MVT5</accession>
<protein>
    <submittedName>
        <fullName evidence="1">Uncharacterized protein</fullName>
    </submittedName>
</protein>
<reference evidence="1 2" key="1">
    <citation type="submission" date="2015-10" db="EMBL/GenBank/DDBJ databases">
        <title>Large-scale maps of variable infection efficiencies in aquatic Bacteriodetes phage-host model systems.</title>
        <authorList>
            <person name="Holmfeldt K."/>
            <person name="Solonenko N."/>
            <person name="Howard-Varona C."/>
            <person name="Moreno M."/>
            <person name="Malmstrom R.R."/>
            <person name="Blow M.J."/>
            <person name="Sullivan M.B."/>
        </authorList>
    </citation>
    <scope>NUCLEOTIDE SEQUENCE [LARGE SCALE GENOMIC DNA]</scope>
</reference>
<dbReference type="Proteomes" id="UP000229115">
    <property type="component" value="Segment"/>
</dbReference>
<proteinExistence type="predicted"/>
<organism evidence="1 2">
    <name type="scientific">Cellulophaga phage phi4:1_13</name>
    <dbReference type="NCBI Taxonomy" id="1747284"/>
    <lineage>
        <taxon>Viruses</taxon>
        <taxon>Duplodnaviria</taxon>
        <taxon>Heunggongvirae</taxon>
        <taxon>Uroviricota</taxon>
        <taxon>Caudoviricetes</taxon>
        <taxon>Lightbulbvirus</taxon>
        <taxon>Lightbulbvirus Cba41</taxon>
    </lineage>
</organism>
<sequence length="192" mass="22664">MKIISKHKDYYDYLKGIYGEDPLLVYDRRESDIVRFFPMKKDDYKIRWHISDYAIHSFYICGYSYTLYEYDGKLYNPHSSEEIVKLKGVLEKKGIKTKIKKIVPIPTDINYKFRKPIIVKLHGEIFNSNSLPVLDTFSFAKVIDAKELYIKITTFLGWLNDNPDIEDNQTNKGKIISKGFDLKTSFRPKIKK</sequence>
<dbReference type="EMBL" id="KT962245">
    <property type="protein sequence ID" value="ALO80030.1"/>
    <property type="molecule type" value="Genomic_RNA"/>
</dbReference>
<gene>
    <name evidence="1" type="ORF">Phi4113_021</name>
</gene>